<dbReference type="PANTHER" id="PTHR19143:SF327">
    <property type="entry name" value="FI21813P1-RELATED"/>
    <property type="match status" value="1"/>
</dbReference>
<reference evidence="5" key="1">
    <citation type="submission" date="2025-08" db="UniProtKB">
        <authorList>
            <consortium name="RefSeq"/>
        </authorList>
    </citation>
    <scope>IDENTIFICATION</scope>
    <source>
        <strain evidence="5">15085-1641.00</strain>
        <tissue evidence="5">Whole body</tissue>
    </source>
</reference>
<feature type="signal peptide" evidence="2">
    <location>
        <begin position="1"/>
        <end position="18"/>
    </location>
</feature>
<dbReference type="Pfam" id="PF00147">
    <property type="entry name" value="Fibrinogen_C"/>
    <property type="match status" value="1"/>
</dbReference>
<dbReference type="InterPro" id="IPR036056">
    <property type="entry name" value="Fibrinogen-like_C"/>
</dbReference>
<keyword evidence="4" id="KW-1185">Reference proteome</keyword>
<dbReference type="PROSITE" id="PS51406">
    <property type="entry name" value="FIBRINOGEN_C_2"/>
    <property type="match status" value="1"/>
</dbReference>
<feature type="coiled-coil region" evidence="1">
    <location>
        <begin position="52"/>
        <end position="100"/>
    </location>
</feature>
<dbReference type="Proteomes" id="UP000504633">
    <property type="component" value="Unplaced"/>
</dbReference>
<feature type="domain" description="Fibrinogen C-terminal" evidence="3">
    <location>
        <begin position="185"/>
        <end position="391"/>
    </location>
</feature>
<dbReference type="InterPro" id="IPR014716">
    <property type="entry name" value="Fibrinogen_a/b/g_C_1"/>
</dbReference>
<dbReference type="InterPro" id="IPR002181">
    <property type="entry name" value="Fibrinogen_a/b/g_C_dom"/>
</dbReference>
<name>A0A6J1LKS3_DROHY</name>
<dbReference type="KEGG" id="dhe:111594787"/>
<dbReference type="AlphaFoldDB" id="A0A6J1LKS3"/>
<evidence type="ECO:0000259" key="3">
    <source>
        <dbReference type="PROSITE" id="PS51406"/>
    </source>
</evidence>
<keyword evidence="2" id="KW-0732">Signal</keyword>
<sequence length="392" mass="45995">MILLYSIILLICVNTSVQRTDNQAFYAQSKDDECGSHCYKIVKPLLQYVASVREKESRYDELLAKVKILELSLRHKEETLKDKQIQIEMLMEQYKAYKENEAIKAELIYEKNNKILELETRIKQYELYKKIELLELANNTQNKENNNEVLKKSNDETTVKTDLMEVEENRHKLQKLVENPQTNFPIDNYLSVDCLGKRYNVYLLKMSGIDRFSPVCDPSVSVSGWTVVQRRRDGSENFNRNWDDYRAGFGDLHGDFFLGLENLHRLTKTSDHELYIHMEDFQNETRYAYYKHFKIGDESQAYQIADLGEYSGDAGDSLSSHKQIAFSTPDRSTDGCAQIFKSGWWFNSNCYICNLNGAYVTQNVDNSKAIEWRTWHFKPLKFVQMMIRKKDN</sequence>
<dbReference type="OrthoDB" id="6145874at2759"/>
<dbReference type="SMART" id="SM00186">
    <property type="entry name" value="FBG"/>
    <property type="match status" value="1"/>
</dbReference>
<dbReference type="Gene3D" id="3.90.215.10">
    <property type="entry name" value="Gamma Fibrinogen, chain A, domain 1"/>
    <property type="match status" value="1"/>
</dbReference>
<protein>
    <submittedName>
        <fullName evidence="5">Fibrinogen-like protein 1</fullName>
    </submittedName>
</protein>
<dbReference type="GeneID" id="111594787"/>
<accession>A0A6J1LKS3</accession>
<evidence type="ECO:0000256" key="2">
    <source>
        <dbReference type="SAM" id="SignalP"/>
    </source>
</evidence>
<organism evidence="4 5">
    <name type="scientific">Drosophila hydei</name>
    <name type="common">Fruit fly</name>
    <dbReference type="NCBI Taxonomy" id="7224"/>
    <lineage>
        <taxon>Eukaryota</taxon>
        <taxon>Metazoa</taxon>
        <taxon>Ecdysozoa</taxon>
        <taxon>Arthropoda</taxon>
        <taxon>Hexapoda</taxon>
        <taxon>Insecta</taxon>
        <taxon>Pterygota</taxon>
        <taxon>Neoptera</taxon>
        <taxon>Endopterygota</taxon>
        <taxon>Diptera</taxon>
        <taxon>Brachycera</taxon>
        <taxon>Muscomorpha</taxon>
        <taxon>Ephydroidea</taxon>
        <taxon>Drosophilidae</taxon>
        <taxon>Drosophila</taxon>
    </lineage>
</organism>
<dbReference type="OMA" id="CDEEWIL"/>
<dbReference type="SUPFAM" id="SSF56496">
    <property type="entry name" value="Fibrinogen C-terminal domain-like"/>
    <property type="match status" value="1"/>
</dbReference>
<dbReference type="PANTHER" id="PTHR19143">
    <property type="entry name" value="FIBRINOGEN/TENASCIN/ANGIOPOEITIN"/>
    <property type="match status" value="1"/>
</dbReference>
<proteinExistence type="predicted"/>
<dbReference type="CDD" id="cd00087">
    <property type="entry name" value="FReD"/>
    <property type="match status" value="1"/>
</dbReference>
<evidence type="ECO:0000313" key="5">
    <source>
        <dbReference type="RefSeq" id="XP_023164011.2"/>
    </source>
</evidence>
<dbReference type="RefSeq" id="XP_023164011.2">
    <property type="nucleotide sequence ID" value="XM_023308243.2"/>
</dbReference>
<gene>
    <name evidence="5" type="primary">LOC111594787</name>
</gene>
<evidence type="ECO:0000256" key="1">
    <source>
        <dbReference type="SAM" id="Coils"/>
    </source>
</evidence>
<feature type="chain" id="PRO_5027052177" evidence="2">
    <location>
        <begin position="19"/>
        <end position="392"/>
    </location>
</feature>
<keyword evidence="1" id="KW-0175">Coiled coil</keyword>
<evidence type="ECO:0000313" key="4">
    <source>
        <dbReference type="Proteomes" id="UP000504633"/>
    </source>
</evidence>
<dbReference type="GO" id="GO:0005615">
    <property type="term" value="C:extracellular space"/>
    <property type="evidence" value="ECO:0007669"/>
    <property type="project" value="TreeGrafter"/>
</dbReference>
<dbReference type="InterPro" id="IPR050373">
    <property type="entry name" value="Fibrinogen_C-term_domain"/>
</dbReference>